<sequence>MRVLVVDDEVDMQELMLAILEQYGAEVRVAASAAEALLLDAFQPDIFISDIGMPGVDGYMLMRQIRQRSRLPPMPESMTNNKHSPLDFRIILPSLSN</sequence>
<name>A0A1U7HQN6_9CHRO</name>
<dbReference type="InterPro" id="IPR011006">
    <property type="entry name" value="CheY-like_superfamily"/>
</dbReference>
<evidence type="ECO:0000256" key="2">
    <source>
        <dbReference type="PROSITE-ProRule" id="PRU00169"/>
    </source>
</evidence>
<dbReference type="Gene3D" id="3.40.50.2300">
    <property type="match status" value="1"/>
</dbReference>
<dbReference type="PANTHER" id="PTHR44591:SF3">
    <property type="entry name" value="RESPONSE REGULATORY DOMAIN-CONTAINING PROTEIN"/>
    <property type="match status" value="1"/>
</dbReference>
<accession>A0A1U7HQN6</accession>
<dbReference type="SUPFAM" id="SSF52172">
    <property type="entry name" value="CheY-like"/>
    <property type="match status" value="1"/>
</dbReference>
<proteinExistence type="predicted"/>
<evidence type="ECO:0000259" key="3">
    <source>
        <dbReference type="PROSITE" id="PS50110"/>
    </source>
</evidence>
<dbReference type="RefSeq" id="WP_073549824.1">
    <property type="nucleotide sequence ID" value="NZ_CAWMVK010000043.1"/>
</dbReference>
<dbReference type="SMART" id="SM00448">
    <property type="entry name" value="REC"/>
    <property type="match status" value="1"/>
</dbReference>
<comment type="caution">
    <text evidence="4">The sequence shown here is derived from an EMBL/GenBank/DDBJ whole genome shotgun (WGS) entry which is preliminary data.</text>
</comment>
<dbReference type="EMBL" id="MRCC01000009">
    <property type="protein sequence ID" value="OKH25902.1"/>
    <property type="molecule type" value="Genomic_DNA"/>
</dbReference>
<dbReference type="STRING" id="247279.NIES1031_13060"/>
<dbReference type="Pfam" id="PF00072">
    <property type="entry name" value="Response_reg"/>
    <property type="match status" value="1"/>
</dbReference>
<dbReference type="InterPro" id="IPR050595">
    <property type="entry name" value="Bact_response_regulator"/>
</dbReference>
<dbReference type="GO" id="GO:0000160">
    <property type="term" value="P:phosphorelay signal transduction system"/>
    <property type="evidence" value="ECO:0007669"/>
    <property type="project" value="InterPro"/>
</dbReference>
<evidence type="ECO:0000256" key="1">
    <source>
        <dbReference type="ARBA" id="ARBA00022553"/>
    </source>
</evidence>
<gene>
    <name evidence="4" type="ORF">NIES1031_13060</name>
</gene>
<evidence type="ECO:0000313" key="5">
    <source>
        <dbReference type="Proteomes" id="UP000185984"/>
    </source>
</evidence>
<dbReference type="PANTHER" id="PTHR44591">
    <property type="entry name" value="STRESS RESPONSE REGULATOR PROTEIN 1"/>
    <property type="match status" value="1"/>
</dbReference>
<reference evidence="4 5" key="1">
    <citation type="submission" date="2016-11" db="EMBL/GenBank/DDBJ databases">
        <title>Draft Genome Sequences of Nine Cyanobacterial Strains from Diverse Habitats.</title>
        <authorList>
            <person name="Zhu T."/>
            <person name="Hou S."/>
            <person name="Lu X."/>
            <person name="Hess W.R."/>
        </authorList>
    </citation>
    <scope>NUCLEOTIDE SEQUENCE [LARGE SCALE GENOMIC DNA]</scope>
    <source>
        <strain evidence="4 5">5.2 s.c.1</strain>
    </source>
</reference>
<dbReference type="Proteomes" id="UP000185984">
    <property type="component" value="Unassembled WGS sequence"/>
</dbReference>
<dbReference type="PROSITE" id="PS50110">
    <property type="entry name" value="RESPONSE_REGULATORY"/>
    <property type="match status" value="1"/>
</dbReference>
<feature type="modified residue" description="4-aspartylphosphate" evidence="2">
    <location>
        <position position="50"/>
    </location>
</feature>
<dbReference type="AlphaFoldDB" id="A0A1U7HQN6"/>
<organism evidence="4 5">
    <name type="scientific">Chroogloeocystis siderophila 5.2 s.c.1</name>
    <dbReference type="NCBI Taxonomy" id="247279"/>
    <lineage>
        <taxon>Bacteria</taxon>
        <taxon>Bacillati</taxon>
        <taxon>Cyanobacteriota</taxon>
        <taxon>Cyanophyceae</taxon>
        <taxon>Oscillatoriophycideae</taxon>
        <taxon>Chroococcales</taxon>
        <taxon>Chroococcaceae</taxon>
        <taxon>Chroogloeocystis</taxon>
    </lineage>
</organism>
<dbReference type="InterPro" id="IPR001789">
    <property type="entry name" value="Sig_transdc_resp-reg_receiver"/>
</dbReference>
<feature type="domain" description="Response regulatory" evidence="3">
    <location>
        <begin position="2"/>
        <end position="97"/>
    </location>
</feature>
<protein>
    <recommendedName>
        <fullName evidence="3">Response regulatory domain-containing protein</fullName>
    </recommendedName>
</protein>
<keyword evidence="1 2" id="KW-0597">Phosphoprotein</keyword>
<keyword evidence="5" id="KW-1185">Reference proteome</keyword>
<evidence type="ECO:0000313" key="4">
    <source>
        <dbReference type="EMBL" id="OKH25902.1"/>
    </source>
</evidence>